<proteinExistence type="predicted"/>
<protein>
    <submittedName>
        <fullName evidence="4">Phage major capsid protein</fullName>
    </submittedName>
</protein>
<dbReference type="SUPFAM" id="SSF56563">
    <property type="entry name" value="Major capsid protein gp5"/>
    <property type="match status" value="1"/>
</dbReference>
<dbReference type="InterPro" id="IPR054612">
    <property type="entry name" value="Phage_capsid-like_C"/>
</dbReference>
<evidence type="ECO:0000256" key="1">
    <source>
        <dbReference type="ARBA" id="ARBA00004328"/>
    </source>
</evidence>
<organism evidence="4 5">
    <name type="scientific">Pseudoflavonifractor capillosus</name>
    <dbReference type="NCBI Taxonomy" id="106588"/>
    <lineage>
        <taxon>Bacteria</taxon>
        <taxon>Bacillati</taxon>
        <taxon>Bacillota</taxon>
        <taxon>Clostridia</taxon>
        <taxon>Eubacteriales</taxon>
        <taxon>Oscillospiraceae</taxon>
        <taxon>Pseudoflavonifractor</taxon>
    </lineage>
</organism>
<dbReference type="RefSeq" id="WP_295368634.1">
    <property type="nucleotide sequence ID" value="NZ_DYUC01000016.1"/>
</dbReference>
<dbReference type="Gene3D" id="3.30.2400.10">
    <property type="entry name" value="Major capsid protein gp5"/>
    <property type="match status" value="1"/>
</dbReference>
<feature type="coiled-coil region" evidence="2">
    <location>
        <begin position="30"/>
        <end position="64"/>
    </location>
</feature>
<gene>
    <name evidence="4" type="ORF">K8V01_01890</name>
</gene>
<dbReference type="Proteomes" id="UP000760668">
    <property type="component" value="Unassembled WGS sequence"/>
</dbReference>
<reference evidence="4" key="1">
    <citation type="journal article" date="2021" name="PeerJ">
        <title>Extensive microbial diversity within the chicken gut microbiome revealed by metagenomics and culture.</title>
        <authorList>
            <person name="Gilroy R."/>
            <person name="Ravi A."/>
            <person name="Getino M."/>
            <person name="Pursley I."/>
            <person name="Horton D.L."/>
            <person name="Alikhan N.F."/>
            <person name="Baker D."/>
            <person name="Gharbi K."/>
            <person name="Hall N."/>
            <person name="Watson M."/>
            <person name="Adriaenssens E.M."/>
            <person name="Foster-Nyarko E."/>
            <person name="Jarju S."/>
            <person name="Secka A."/>
            <person name="Antonio M."/>
            <person name="Oren A."/>
            <person name="Chaudhuri R.R."/>
            <person name="La Ragione R."/>
            <person name="Hildebrand F."/>
            <person name="Pallen M.J."/>
        </authorList>
    </citation>
    <scope>NUCLEOTIDE SEQUENCE</scope>
    <source>
        <strain evidence="4">CHK179-5677</strain>
    </source>
</reference>
<accession>A0A921MJL8</accession>
<comment type="subcellular location">
    <subcellularLocation>
        <location evidence="1">Virion</location>
    </subcellularLocation>
</comment>
<dbReference type="EMBL" id="DYUC01000016">
    <property type="protein sequence ID" value="HJG85773.1"/>
    <property type="molecule type" value="Genomic_DNA"/>
</dbReference>
<reference evidence="4" key="2">
    <citation type="submission" date="2021-09" db="EMBL/GenBank/DDBJ databases">
        <authorList>
            <person name="Gilroy R."/>
        </authorList>
    </citation>
    <scope>NUCLEOTIDE SEQUENCE</scope>
    <source>
        <strain evidence="4">CHK179-5677</strain>
    </source>
</reference>
<dbReference type="Pfam" id="PF05065">
    <property type="entry name" value="Phage_capsid"/>
    <property type="match status" value="1"/>
</dbReference>
<comment type="caution">
    <text evidence="4">The sequence shown here is derived from an EMBL/GenBank/DDBJ whole genome shotgun (WGS) entry which is preliminary data.</text>
</comment>
<evidence type="ECO:0000313" key="4">
    <source>
        <dbReference type="EMBL" id="HJG85773.1"/>
    </source>
</evidence>
<dbReference type="AlphaFoldDB" id="A0A921MJL8"/>
<evidence type="ECO:0000313" key="5">
    <source>
        <dbReference type="Proteomes" id="UP000760668"/>
    </source>
</evidence>
<dbReference type="NCBIfam" id="TIGR01554">
    <property type="entry name" value="major_cap_HK97"/>
    <property type="match status" value="1"/>
</dbReference>
<evidence type="ECO:0000259" key="3">
    <source>
        <dbReference type="Pfam" id="PF05065"/>
    </source>
</evidence>
<keyword evidence="2" id="KW-0175">Coiled coil</keyword>
<sequence length="396" mass="42733">MKNHKSKLSGIGIQFFAAPGARMGEIESRLSAIAQELERDDCDVDALEREARALKEERDTLTRSAERRRQLLSEIGAGRTGRVAHTFEDGTPEQRTYGVDTPEYRSAWLRNLQGRDLSAEERAAVTATAAIPTTTMNKIIARMELTPIIQAVDVTYIPGNVTYPVEKTVNGVSWVDMGTAATDSADALDAVTLGAYKLIKTVEITADVMAMGIDAFEDWLVARLGNKMSVAVAAAIAAGTGGNQATGLTKSGEITQTGEYTMAGMTYKDLMTLLATLPTQYMANAKFAMPRAVFYSDLLGMTDSNGKPVVVADVQSPAKFNILGYPVILEDSIPKDNIVFGDLFEGYKFNFAMAPTVESDKSVAFRSGSTVYRVMALADGKPADKKALCLFTRAAS</sequence>
<feature type="domain" description="Phage capsid-like C-terminal" evidence="3">
    <location>
        <begin position="130"/>
        <end position="391"/>
    </location>
</feature>
<dbReference type="InterPro" id="IPR024455">
    <property type="entry name" value="Phage_capsid"/>
</dbReference>
<dbReference type="Gene3D" id="3.30.2320.10">
    <property type="entry name" value="hypothetical protein PF0899 domain"/>
    <property type="match status" value="1"/>
</dbReference>
<name>A0A921MJL8_9FIRM</name>
<evidence type="ECO:0000256" key="2">
    <source>
        <dbReference type="SAM" id="Coils"/>
    </source>
</evidence>